<name>A0A0B7H371_TREPH</name>
<keyword evidence="2" id="KW-1185">Reference proteome</keyword>
<evidence type="ECO:0000313" key="1">
    <source>
        <dbReference type="EMBL" id="CEM63401.1"/>
    </source>
</evidence>
<dbReference type="EMBL" id="CDNC01000051">
    <property type="protein sequence ID" value="CEM63401.1"/>
    <property type="molecule type" value="Genomic_DNA"/>
</dbReference>
<evidence type="ECO:0000313" key="2">
    <source>
        <dbReference type="Proteomes" id="UP000042527"/>
    </source>
</evidence>
<dbReference type="Proteomes" id="UP000042527">
    <property type="component" value="Unassembled WGS sequence"/>
</dbReference>
<dbReference type="AlphaFoldDB" id="A0A0B7H371"/>
<proteinExistence type="predicted"/>
<reference evidence="2" key="1">
    <citation type="submission" date="2015-01" db="EMBL/GenBank/DDBJ databases">
        <authorList>
            <person name="Manzoor Shahid"/>
            <person name="Zubair Saima"/>
        </authorList>
    </citation>
    <scope>NUCLEOTIDE SEQUENCE [LARGE SCALE GENOMIC DNA]</scope>
    <source>
        <strain evidence="2">V1</strain>
    </source>
</reference>
<gene>
    <name evidence="1" type="ORF">TPHV1_90030</name>
</gene>
<sequence length="46" mass="5457">MITKLANYVITILKKGIYHKFTQARERASSWKIYNFMEASYAKTKL</sequence>
<organism evidence="1 2">
    <name type="scientific">Treponema phagedenis</name>
    <dbReference type="NCBI Taxonomy" id="162"/>
    <lineage>
        <taxon>Bacteria</taxon>
        <taxon>Pseudomonadati</taxon>
        <taxon>Spirochaetota</taxon>
        <taxon>Spirochaetia</taxon>
        <taxon>Spirochaetales</taxon>
        <taxon>Treponemataceae</taxon>
        <taxon>Treponema</taxon>
    </lineage>
</organism>
<protein>
    <submittedName>
        <fullName evidence="1">Uncharacterized protein</fullName>
    </submittedName>
</protein>
<accession>A0A0B7H371</accession>